<protein>
    <recommendedName>
        <fullName evidence="1">HNH nuclease domain-containing protein</fullName>
    </recommendedName>
</protein>
<evidence type="ECO:0000313" key="2">
    <source>
        <dbReference type="EMBL" id="ODM11389.1"/>
    </source>
</evidence>
<sequence>MNTFQEKLFWDSIEKFKREKFSEAQENEIKDNKWRNEFITKYPRDSIISMTMNDYLMSRKNGYGNPNSFCRKICFKLESTYPIRVISWNTFGISLKNGSQLALSKTFSVEFGSDYDEAFISIKNEIIKLLDAIDKNNYTAVECCKLHSNFKYMLLFIYFPEKFVPVAIKELLYQYCGKVGMTFNPEEEMIYSNIELINWKNAVPEIAEWSNTIFTSFCNWLYRSNRSIDGKSLMRDINISTISEEIDKLNLQGKSKEAVVRVRVNQGVFRNKLLQRYSKCCLCGVSNPNLLIASHIKSWSESEPNEKLDIDNGLLMCPNHDRLFDQGWLTFDENGYVIIADGLSEGDRIALNINDNMKITLTEKNKKYLLYHRKKFEDINCIEKEKKT</sequence>
<proteinExistence type="predicted"/>
<gene>
    <name evidence="2" type="ORF">BEH84_01998</name>
</gene>
<dbReference type="InterPro" id="IPR003615">
    <property type="entry name" value="HNH_nuc"/>
</dbReference>
<comment type="caution">
    <text evidence="2">The sequence shown here is derived from an EMBL/GenBank/DDBJ whole genome shotgun (WGS) entry which is preliminary data.</text>
</comment>
<dbReference type="RefSeq" id="WP_069156699.1">
    <property type="nucleotide sequence ID" value="NZ_MCGI01000002.1"/>
</dbReference>
<feature type="domain" description="HNH nuclease" evidence="1">
    <location>
        <begin position="280"/>
        <end position="332"/>
    </location>
</feature>
<reference evidence="2 3" key="1">
    <citation type="submission" date="2016-07" db="EMBL/GenBank/DDBJ databases">
        <title>Characterization of isolates of Eisenbergiella tayi derived from blood cultures, using whole genome sequencing.</title>
        <authorList>
            <person name="Burdz T."/>
            <person name="Wiebe D."/>
            <person name="Huynh C."/>
            <person name="Bernard K."/>
        </authorList>
    </citation>
    <scope>NUCLEOTIDE SEQUENCE [LARGE SCALE GENOMIC DNA]</scope>
    <source>
        <strain evidence="2 3">NML 120489</strain>
    </source>
</reference>
<dbReference type="AlphaFoldDB" id="A0A1E3ARP1"/>
<evidence type="ECO:0000259" key="1">
    <source>
        <dbReference type="Pfam" id="PF13391"/>
    </source>
</evidence>
<dbReference type="Pfam" id="PF13391">
    <property type="entry name" value="HNH_2"/>
    <property type="match status" value="1"/>
</dbReference>
<dbReference type="Proteomes" id="UP000095003">
    <property type="component" value="Unassembled WGS sequence"/>
</dbReference>
<dbReference type="GeneID" id="93305239"/>
<organism evidence="2 3">
    <name type="scientific">Eisenbergiella tayi</name>
    <dbReference type="NCBI Taxonomy" id="1432052"/>
    <lineage>
        <taxon>Bacteria</taxon>
        <taxon>Bacillati</taxon>
        <taxon>Bacillota</taxon>
        <taxon>Clostridia</taxon>
        <taxon>Lachnospirales</taxon>
        <taxon>Lachnospiraceae</taxon>
        <taxon>Eisenbergiella</taxon>
    </lineage>
</organism>
<name>A0A1E3ARP1_9FIRM</name>
<accession>A0A1E3ARP1</accession>
<evidence type="ECO:0000313" key="3">
    <source>
        <dbReference type="Proteomes" id="UP000095003"/>
    </source>
</evidence>
<dbReference type="EMBL" id="MCGI01000002">
    <property type="protein sequence ID" value="ODM11389.1"/>
    <property type="molecule type" value="Genomic_DNA"/>
</dbReference>